<dbReference type="GO" id="GO:0004725">
    <property type="term" value="F:protein tyrosine phosphatase activity"/>
    <property type="evidence" value="ECO:0007669"/>
    <property type="project" value="UniProtKB-EC"/>
</dbReference>
<organism evidence="6 7">
    <name type="scientific">Thomasclavelia cocleata</name>
    <dbReference type="NCBI Taxonomy" id="69824"/>
    <lineage>
        <taxon>Bacteria</taxon>
        <taxon>Bacillati</taxon>
        <taxon>Bacillota</taxon>
        <taxon>Erysipelotrichia</taxon>
        <taxon>Erysipelotrichales</taxon>
        <taxon>Coprobacillaceae</taxon>
        <taxon>Thomasclavelia</taxon>
    </lineage>
</organism>
<dbReference type="GO" id="GO:0030145">
    <property type="term" value="F:manganese ion binding"/>
    <property type="evidence" value="ECO:0007669"/>
    <property type="project" value="InterPro"/>
</dbReference>
<reference evidence="7" key="1">
    <citation type="submission" date="2016-10" db="EMBL/GenBank/DDBJ databases">
        <authorList>
            <person name="Varghese N."/>
            <person name="Submissions S."/>
        </authorList>
    </citation>
    <scope>NUCLEOTIDE SEQUENCE [LARGE SCALE GENOMIC DNA]</scope>
    <source>
        <strain evidence="7">DSM 1551</strain>
    </source>
</reference>
<comment type="similarity">
    <text evidence="1">Belongs to the metallo-dependent hydrolases superfamily. CpsB/CapC family.</text>
</comment>
<dbReference type="Gene3D" id="3.20.20.140">
    <property type="entry name" value="Metal-dependent hydrolases"/>
    <property type="match status" value="1"/>
</dbReference>
<dbReference type="EC" id="3.1.3.48" evidence="2"/>
<sequence>MEFIDIHSHYAWDIDDGIASLEDAKKALAKASKQGIKQIIATPHIIPGTTNNIDFIKERIKEFIKLAKNYDIKGYYGSEVMLNSDCLTSLKNDEFISLNNGPYLLVEFNLTQSINEDCYDRLYEYSLKHKLIIAHVERYFHNKLNLQLIQSWIKDGHIIQVNSSSFLGENGKKVKNNAYTLLENGLIHVIANDTHRITKHRYPNLNDTYELLIKKYSSDQIKKLMYDNPLAIINGEDILPIEIDKIPWFKRRK</sequence>
<dbReference type="PANTHER" id="PTHR39181:SF1">
    <property type="entry name" value="TYROSINE-PROTEIN PHOSPHATASE YWQE"/>
    <property type="match status" value="1"/>
</dbReference>
<dbReference type="GeneID" id="78287517"/>
<evidence type="ECO:0000256" key="1">
    <source>
        <dbReference type="ARBA" id="ARBA00005750"/>
    </source>
</evidence>
<evidence type="ECO:0000256" key="2">
    <source>
        <dbReference type="ARBA" id="ARBA00013064"/>
    </source>
</evidence>
<keyword evidence="7" id="KW-1185">Reference proteome</keyword>
<evidence type="ECO:0000256" key="5">
    <source>
        <dbReference type="ARBA" id="ARBA00051722"/>
    </source>
</evidence>
<evidence type="ECO:0000256" key="3">
    <source>
        <dbReference type="ARBA" id="ARBA00022801"/>
    </source>
</evidence>
<evidence type="ECO:0000313" key="7">
    <source>
        <dbReference type="Proteomes" id="UP000198558"/>
    </source>
</evidence>
<name>A0A1I0CHT3_9FIRM</name>
<gene>
    <name evidence="6" type="ORF">SAMN04489758_10361</name>
</gene>
<dbReference type="RefSeq" id="WP_092352122.1">
    <property type="nucleotide sequence ID" value="NZ_FOIN01000003.1"/>
</dbReference>
<dbReference type="Proteomes" id="UP000198558">
    <property type="component" value="Unassembled WGS sequence"/>
</dbReference>
<protein>
    <recommendedName>
        <fullName evidence="2">protein-tyrosine-phosphatase</fullName>
        <ecNumber evidence="2">3.1.3.48</ecNumber>
    </recommendedName>
</protein>
<dbReference type="AlphaFoldDB" id="A0A1I0CHT3"/>
<evidence type="ECO:0000313" key="6">
    <source>
        <dbReference type="EMBL" id="SET19151.1"/>
    </source>
</evidence>
<accession>A0A1I0CHT3</accession>
<keyword evidence="3" id="KW-0378">Hydrolase</keyword>
<comment type="catalytic activity">
    <reaction evidence="5">
        <text>O-phospho-L-tyrosyl-[protein] + H2O = L-tyrosyl-[protein] + phosphate</text>
        <dbReference type="Rhea" id="RHEA:10684"/>
        <dbReference type="Rhea" id="RHEA-COMP:10136"/>
        <dbReference type="Rhea" id="RHEA-COMP:20101"/>
        <dbReference type="ChEBI" id="CHEBI:15377"/>
        <dbReference type="ChEBI" id="CHEBI:43474"/>
        <dbReference type="ChEBI" id="CHEBI:46858"/>
        <dbReference type="ChEBI" id="CHEBI:61978"/>
        <dbReference type="EC" id="3.1.3.48"/>
    </reaction>
</comment>
<dbReference type="OrthoDB" id="9788539at2"/>
<dbReference type="EMBL" id="FOIN01000003">
    <property type="protein sequence ID" value="SET19151.1"/>
    <property type="molecule type" value="Genomic_DNA"/>
</dbReference>
<proteinExistence type="inferred from homology"/>
<dbReference type="InterPro" id="IPR016667">
    <property type="entry name" value="Caps_polysacc_synth_CpsB/CapC"/>
</dbReference>
<dbReference type="PANTHER" id="PTHR39181">
    <property type="entry name" value="TYROSINE-PROTEIN PHOSPHATASE YWQE"/>
    <property type="match status" value="1"/>
</dbReference>
<dbReference type="SUPFAM" id="SSF89550">
    <property type="entry name" value="PHP domain-like"/>
    <property type="match status" value="1"/>
</dbReference>
<evidence type="ECO:0000256" key="4">
    <source>
        <dbReference type="ARBA" id="ARBA00022912"/>
    </source>
</evidence>
<dbReference type="PIRSF" id="PIRSF016557">
    <property type="entry name" value="Caps_synth_CpsB"/>
    <property type="match status" value="1"/>
</dbReference>
<dbReference type="Pfam" id="PF19567">
    <property type="entry name" value="CpsB_CapC"/>
    <property type="match status" value="1"/>
</dbReference>
<keyword evidence="4" id="KW-0904">Protein phosphatase</keyword>
<dbReference type="InterPro" id="IPR016195">
    <property type="entry name" value="Pol/histidinol_Pase-like"/>
</dbReference>